<dbReference type="OrthoDB" id="427711at2759"/>
<dbReference type="Gene3D" id="6.10.250.1630">
    <property type="match status" value="1"/>
</dbReference>
<dbReference type="GO" id="GO:0006281">
    <property type="term" value="P:DNA repair"/>
    <property type="evidence" value="ECO:0007669"/>
    <property type="project" value="UniProtKB-KW"/>
</dbReference>
<evidence type="ECO:0000256" key="7">
    <source>
        <dbReference type="ARBA" id="ARBA00022695"/>
    </source>
</evidence>
<dbReference type="CDD" id="cd17719">
    <property type="entry name" value="BRCT_Rev1"/>
    <property type="match status" value="1"/>
</dbReference>
<dbReference type="GO" id="GO:0003887">
    <property type="term" value="F:DNA-directed DNA polymerase activity"/>
    <property type="evidence" value="ECO:0007669"/>
    <property type="project" value="TreeGrafter"/>
</dbReference>
<dbReference type="SUPFAM" id="SSF56672">
    <property type="entry name" value="DNA/RNA polymerases"/>
    <property type="match status" value="1"/>
</dbReference>
<dbReference type="InterPro" id="IPR001357">
    <property type="entry name" value="BRCT_dom"/>
</dbReference>
<evidence type="ECO:0000256" key="9">
    <source>
        <dbReference type="ARBA" id="ARBA00022763"/>
    </source>
</evidence>
<comment type="function">
    <text evidence="14">Deoxycytidyl transferase involved in DNA repair. Transfers a dCMP residue from dCTP to the 3'-end of a DNA primer in a template-dependent reaction. May assist in the first step in the bypass of abasic lesions by the insertion of a nucleotide opposite the lesion. Required for normal induction of mutations by physical and chemical agents. Involved in mitochondrial DNA mutagenesis.</text>
</comment>
<keyword evidence="9" id="KW-0227">DNA damage</keyword>
<evidence type="ECO:0000256" key="3">
    <source>
        <dbReference type="ARBA" id="ARBA00010945"/>
    </source>
</evidence>
<dbReference type="Gene3D" id="1.20.58.1280">
    <property type="entry name" value="DNA repair protein Rev1, C-terminal domain"/>
    <property type="match status" value="1"/>
</dbReference>
<dbReference type="InterPro" id="IPR036420">
    <property type="entry name" value="BRCT_dom_sf"/>
</dbReference>
<dbReference type="InterPro" id="IPR031991">
    <property type="entry name" value="Rev1_C"/>
</dbReference>
<feature type="compositionally biased region" description="Polar residues" evidence="16">
    <location>
        <begin position="772"/>
        <end position="782"/>
    </location>
</feature>
<dbReference type="FunFam" id="3.30.1490.100:FF:000001">
    <property type="entry name" value="DNA repair protein REV1"/>
    <property type="match status" value="1"/>
</dbReference>
<dbReference type="GO" id="GO:0042276">
    <property type="term" value="P:error-prone translesion synthesis"/>
    <property type="evidence" value="ECO:0007669"/>
    <property type="project" value="TreeGrafter"/>
</dbReference>
<keyword evidence="20" id="KW-1185">Reference proteome</keyword>
<feature type="region of interest" description="Disordered" evidence="16">
    <location>
        <begin position="735"/>
        <end position="795"/>
    </location>
</feature>
<dbReference type="Gene3D" id="3.30.70.270">
    <property type="match status" value="1"/>
</dbReference>
<dbReference type="GO" id="GO:0003684">
    <property type="term" value="F:damaged DNA binding"/>
    <property type="evidence" value="ECO:0007669"/>
    <property type="project" value="InterPro"/>
</dbReference>
<evidence type="ECO:0000256" key="2">
    <source>
        <dbReference type="ARBA" id="ARBA00004123"/>
    </source>
</evidence>
<dbReference type="CDD" id="cd01701">
    <property type="entry name" value="PolY_Rev1"/>
    <property type="match status" value="1"/>
</dbReference>
<dbReference type="InterPro" id="IPR047346">
    <property type="entry name" value="Rev1_UBM1/2"/>
</dbReference>
<dbReference type="InterPro" id="IPR025527">
    <property type="entry name" value="HUWE1/Rev1_UBM"/>
</dbReference>
<dbReference type="AlphaFoldDB" id="A0A9P6HHU3"/>
<reference evidence="19" key="2">
    <citation type="submission" date="2020-11" db="EMBL/GenBank/DDBJ databases">
        <authorList>
            <consortium name="DOE Joint Genome Institute"/>
            <person name="Kuo A."/>
            <person name="Miyauchi S."/>
            <person name="Kiss E."/>
            <person name="Drula E."/>
            <person name="Kohler A."/>
            <person name="Sanchez-Garcia M."/>
            <person name="Andreopoulos B."/>
            <person name="Barry K.W."/>
            <person name="Bonito G."/>
            <person name="Buee M."/>
            <person name="Carver A."/>
            <person name="Chen C."/>
            <person name="Cichocki N."/>
            <person name="Clum A."/>
            <person name="Culley D."/>
            <person name="Crous P.W."/>
            <person name="Fauchery L."/>
            <person name="Girlanda M."/>
            <person name="Hayes R."/>
            <person name="Keri Z."/>
            <person name="Labutti K."/>
            <person name="Lipzen A."/>
            <person name="Lombard V."/>
            <person name="Magnuson J."/>
            <person name="Maillard F."/>
            <person name="Morin E."/>
            <person name="Murat C."/>
            <person name="Nolan M."/>
            <person name="Ohm R."/>
            <person name="Pangilinan J."/>
            <person name="Pereira M."/>
            <person name="Perotto S."/>
            <person name="Peter M."/>
            <person name="Riley R."/>
            <person name="Sitrit Y."/>
            <person name="Stielow B."/>
            <person name="Szollosi G."/>
            <person name="Zifcakova L."/>
            <person name="Stursova M."/>
            <person name="Spatafora J.W."/>
            <person name="Tedersoo L."/>
            <person name="Vaario L.-M."/>
            <person name="Yamada A."/>
            <person name="Yan M."/>
            <person name="Wang P."/>
            <person name="Xu J."/>
            <person name="Bruns T."/>
            <person name="Baldrian P."/>
            <person name="Vilgalys R."/>
            <person name="Henrissat B."/>
            <person name="Grigoriev I.V."/>
            <person name="Hibbett D."/>
            <person name="Nagy L.G."/>
            <person name="Martin F.M."/>
        </authorList>
    </citation>
    <scope>NUCLEOTIDE SEQUENCE</scope>
    <source>
        <strain evidence="19">UH-Tt-Lm1</strain>
    </source>
</reference>
<gene>
    <name evidence="19" type="ORF">BJ322DRAFT_737468</name>
</gene>
<dbReference type="SUPFAM" id="SSF100879">
    <property type="entry name" value="Lesion bypass DNA polymerase (Y-family), little finger domain"/>
    <property type="match status" value="1"/>
</dbReference>
<evidence type="ECO:0000256" key="13">
    <source>
        <dbReference type="ARBA" id="ARBA00023242"/>
    </source>
</evidence>
<evidence type="ECO:0000256" key="5">
    <source>
        <dbReference type="ARBA" id="ARBA00022634"/>
    </source>
</evidence>
<evidence type="ECO:0000256" key="1">
    <source>
        <dbReference type="ARBA" id="ARBA00001946"/>
    </source>
</evidence>
<dbReference type="PROSITE" id="PS50172">
    <property type="entry name" value="BRCT"/>
    <property type="match status" value="1"/>
</dbReference>
<name>A0A9P6HHU3_9AGAM</name>
<protein>
    <recommendedName>
        <fullName evidence="4">DNA repair protein REV1</fullName>
    </recommendedName>
    <alternativeName>
        <fullName evidence="15">Reversionless protein 1</fullName>
    </alternativeName>
</protein>
<feature type="domain" description="BRCT" evidence="17">
    <location>
        <begin position="115"/>
        <end position="203"/>
    </location>
</feature>
<dbReference type="Pfam" id="PF16589">
    <property type="entry name" value="BRCT_2"/>
    <property type="match status" value="1"/>
</dbReference>
<evidence type="ECO:0000256" key="12">
    <source>
        <dbReference type="ARBA" id="ARBA00023204"/>
    </source>
</evidence>
<organism evidence="19 20">
    <name type="scientific">Thelephora terrestris</name>
    <dbReference type="NCBI Taxonomy" id="56493"/>
    <lineage>
        <taxon>Eukaryota</taxon>
        <taxon>Fungi</taxon>
        <taxon>Dikarya</taxon>
        <taxon>Basidiomycota</taxon>
        <taxon>Agaricomycotina</taxon>
        <taxon>Agaricomycetes</taxon>
        <taxon>Thelephorales</taxon>
        <taxon>Thelephoraceae</taxon>
        <taxon>Thelephora</taxon>
    </lineage>
</organism>
<keyword evidence="7" id="KW-0548">Nucleotidyltransferase</keyword>
<evidence type="ECO:0000256" key="15">
    <source>
        <dbReference type="ARBA" id="ARBA00081902"/>
    </source>
</evidence>
<dbReference type="PROSITE" id="PS50173">
    <property type="entry name" value="UMUC"/>
    <property type="match status" value="1"/>
</dbReference>
<dbReference type="InterPro" id="IPR038401">
    <property type="entry name" value="Rev1_C_sf"/>
</dbReference>
<dbReference type="Pfam" id="PF00817">
    <property type="entry name" value="IMS"/>
    <property type="match status" value="1"/>
</dbReference>
<keyword evidence="12" id="KW-0234">DNA repair</keyword>
<dbReference type="Pfam" id="PF11799">
    <property type="entry name" value="IMS_C"/>
    <property type="match status" value="1"/>
</dbReference>
<dbReference type="PANTHER" id="PTHR45990">
    <property type="entry name" value="DNA REPAIR PROTEIN REV1"/>
    <property type="match status" value="1"/>
</dbReference>
<evidence type="ECO:0000256" key="6">
    <source>
        <dbReference type="ARBA" id="ARBA00022679"/>
    </source>
</evidence>
<comment type="similarity">
    <text evidence="3">Belongs to the DNA polymerase type-Y family.</text>
</comment>
<dbReference type="GO" id="GO:0070987">
    <property type="term" value="P:error-free translesion synthesis"/>
    <property type="evidence" value="ECO:0007669"/>
    <property type="project" value="UniProtKB-ARBA"/>
</dbReference>
<evidence type="ECO:0000256" key="14">
    <source>
        <dbReference type="ARBA" id="ARBA00058985"/>
    </source>
</evidence>
<keyword evidence="11" id="KW-0238">DNA-binding</keyword>
<accession>A0A9P6HHU3</accession>
<dbReference type="Gene3D" id="6.10.250.1490">
    <property type="match status" value="1"/>
</dbReference>
<keyword evidence="6" id="KW-0808">Transferase</keyword>
<evidence type="ECO:0000256" key="4">
    <source>
        <dbReference type="ARBA" id="ARBA00020399"/>
    </source>
</evidence>
<dbReference type="Gene3D" id="3.40.1170.60">
    <property type="match status" value="1"/>
</dbReference>
<keyword evidence="8" id="KW-0479">Metal-binding</keyword>
<comment type="cofactor">
    <cofactor evidence="1">
        <name>Mg(2+)</name>
        <dbReference type="ChEBI" id="CHEBI:18420"/>
    </cofactor>
</comment>
<keyword evidence="13" id="KW-0539">Nucleus</keyword>
<comment type="caution">
    <text evidence="19">The sequence shown here is derived from an EMBL/GenBank/DDBJ whole genome shotgun (WGS) entry which is preliminary data.</text>
</comment>
<evidence type="ECO:0000259" key="17">
    <source>
        <dbReference type="PROSITE" id="PS50172"/>
    </source>
</evidence>
<evidence type="ECO:0000313" key="19">
    <source>
        <dbReference type="EMBL" id="KAF9785748.1"/>
    </source>
</evidence>
<evidence type="ECO:0000259" key="18">
    <source>
        <dbReference type="PROSITE" id="PS50173"/>
    </source>
</evidence>
<dbReference type="EMBL" id="WIUZ02000006">
    <property type="protein sequence ID" value="KAF9785748.1"/>
    <property type="molecule type" value="Genomic_DNA"/>
</dbReference>
<dbReference type="InterPro" id="IPR043502">
    <property type="entry name" value="DNA/RNA_pol_sf"/>
</dbReference>
<dbReference type="InterPro" id="IPR036775">
    <property type="entry name" value="DNA_pol_Y-fam_lit_finger_sf"/>
</dbReference>
<proteinExistence type="inferred from homology"/>
<evidence type="ECO:0000313" key="20">
    <source>
        <dbReference type="Proteomes" id="UP000736335"/>
    </source>
</evidence>
<dbReference type="InterPro" id="IPR043128">
    <property type="entry name" value="Rev_trsase/Diguanyl_cyclase"/>
</dbReference>
<dbReference type="InterPro" id="IPR001126">
    <property type="entry name" value="UmuC"/>
</dbReference>
<dbReference type="SMART" id="SM00292">
    <property type="entry name" value="BRCT"/>
    <property type="match status" value="1"/>
</dbReference>
<dbReference type="FunFam" id="3.40.50.10190:FF:000011">
    <property type="entry name" value="DNA repair protein REV1"/>
    <property type="match status" value="1"/>
</dbReference>
<dbReference type="PANTHER" id="PTHR45990:SF1">
    <property type="entry name" value="DNA REPAIR PROTEIN REV1"/>
    <property type="match status" value="1"/>
</dbReference>
<dbReference type="Proteomes" id="UP000736335">
    <property type="component" value="Unassembled WGS sequence"/>
</dbReference>
<sequence>MPGSYADKPQSQEHSSDWFSSDPAVYVQALDEFEQSLAQQDCQQQVLKEQEITVQESQPPSTVHKRPHGEVTGEYLDSNTYGAATFGGFGEYMTRKRAKLQVQNQAFNPESGFETSSNIFQGIAIYVDGFTIPSVQELRRMVVEHGGDFHAYLDRKSLVTHIITSSLTPAKLLDYQRMKVAKPDWLVESVKAGKLLPWQNYIFRPENRALPSMNKTPAQPSLFSTKKTATIDPVTEGKDAFPSYAAHKSNLNAARAIENPGWRAAHTSAAPGFIDEYYKNSRLHYLSMWKTELRKLVQEAQERAENAPFESSPKVSVQGLTLTAASSRNDTNLGGLGPVLRSPSKKGKEKVRDRGCEQVIMHCDFDAFFVSAGLLDHKNLRGKPVVVCHSQGDQGGASSTSEIASASYEARKFGIKNGMSLQQARKLCPTIQTMPYEFDKYRNLSLKFYTTLMSYADDLEAVSVDEALIDVTSTFEHVEASQRCESIKAYAESIRAKVREETGCEISIGISWNIILSRIASRKAKPANSFLLVPDDLRSILDPLDIKDLHGFGSSTKQKAVDKLGTSSLGELVKKPKGILCDALGKGTGEMLYNALRGVDERRLASDKPRKSVSCDINYGIRFQNDTEVDSFMRKLSEEVHKRLKKEDLRGKLITLKVMKRDPSAPLEAAKFMGHGMCETFNKQSTLIGRDGGATDDPQIISQQSLRMLRSFNFDPKELRGIGIQIQKLEKATANSAAPEVGQGLISFKPRDKEPPKNVSSGKGNEKEKRTITSWPVPTNPSAIVISSDDPPTEIRLSPPQIEVEVATAVAKTREEQDATTALVERAAEPYHPDLPSFSQVDMSVFKALPEDVRRELEAEYSRRSVPPPAEAQEAPAPTTVVTTNATAGPSRLPAPAKWVAWGDRVPKNSKRIAQQLAPKRGGAVVPRTDQWDALTKWLEKPKKFKGKRAGPSHVVYDASPNELRSLGIDPEVFGLLPPEIRREQLSGAKIAIDTGALPLLTDESKLIIKPVKTMVIRYPRLPPPKASYLPQPVLKMPGEKRGYRVSYTEPDDIQGLVEKWVTGFRRHPPNQKDVDRFSKWLLSCMDSGKAGDVGMEKAVKVMKWWLFLLRRNWGWLEGIESFDLDEDEFEDGEKGGSYYERREVGKAWWMAFQTVKNQMDSYSRKRFGGCISLR</sequence>
<dbReference type="Gene3D" id="3.40.50.10190">
    <property type="entry name" value="BRCT domain"/>
    <property type="match status" value="1"/>
</dbReference>
<feature type="region of interest" description="Disordered" evidence="16">
    <location>
        <begin position="858"/>
        <end position="879"/>
    </location>
</feature>
<dbReference type="Pfam" id="PF14377">
    <property type="entry name" value="UBM"/>
    <property type="match status" value="2"/>
</dbReference>
<evidence type="ECO:0000256" key="16">
    <source>
        <dbReference type="SAM" id="MobiDB-lite"/>
    </source>
</evidence>
<dbReference type="GO" id="GO:0017125">
    <property type="term" value="F:deoxycytidyl transferase activity"/>
    <property type="evidence" value="ECO:0007669"/>
    <property type="project" value="TreeGrafter"/>
</dbReference>
<dbReference type="InterPro" id="IPR017961">
    <property type="entry name" value="DNA_pol_Y-fam_little_finger"/>
</dbReference>
<evidence type="ECO:0000256" key="10">
    <source>
        <dbReference type="ARBA" id="ARBA00022842"/>
    </source>
</evidence>
<dbReference type="Gene3D" id="1.10.150.20">
    <property type="entry name" value="5' to 3' exonuclease, C-terminal subdomain"/>
    <property type="match status" value="1"/>
</dbReference>
<reference evidence="19" key="1">
    <citation type="journal article" date="2020" name="Nat. Commun.">
        <title>Large-scale genome sequencing of mycorrhizal fungi provides insights into the early evolution of symbiotic traits.</title>
        <authorList>
            <person name="Miyauchi S."/>
            <person name="Kiss E."/>
            <person name="Kuo A."/>
            <person name="Drula E."/>
            <person name="Kohler A."/>
            <person name="Sanchez-Garcia M."/>
            <person name="Morin E."/>
            <person name="Andreopoulos B."/>
            <person name="Barry K.W."/>
            <person name="Bonito G."/>
            <person name="Buee M."/>
            <person name="Carver A."/>
            <person name="Chen C."/>
            <person name="Cichocki N."/>
            <person name="Clum A."/>
            <person name="Culley D."/>
            <person name="Crous P.W."/>
            <person name="Fauchery L."/>
            <person name="Girlanda M."/>
            <person name="Hayes R.D."/>
            <person name="Keri Z."/>
            <person name="LaButti K."/>
            <person name="Lipzen A."/>
            <person name="Lombard V."/>
            <person name="Magnuson J."/>
            <person name="Maillard F."/>
            <person name="Murat C."/>
            <person name="Nolan M."/>
            <person name="Ohm R.A."/>
            <person name="Pangilinan J."/>
            <person name="Pereira M.F."/>
            <person name="Perotto S."/>
            <person name="Peter M."/>
            <person name="Pfister S."/>
            <person name="Riley R."/>
            <person name="Sitrit Y."/>
            <person name="Stielow J.B."/>
            <person name="Szollosi G."/>
            <person name="Zifcakova L."/>
            <person name="Stursova M."/>
            <person name="Spatafora J.W."/>
            <person name="Tedersoo L."/>
            <person name="Vaario L.M."/>
            <person name="Yamada A."/>
            <person name="Yan M."/>
            <person name="Wang P."/>
            <person name="Xu J."/>
            <person name="Bruns T."/>
            <person name="Baldrian P."/>
            <person name="Vilgalys R."/>
            <person name="Dunand C."/>
            <person name="Henrissat B."/>
            <person name="Grigoriev I.V."/>
            <person name="Hibbett D."/>
            <person name="Nagy L.G."/>
            <person name="Martin F.M."/>
        </authorList>
    </citation>
    <scope>NUCLEOTIDE SEQUENCE</scope>
    <source>
        <strain evidence="19">UH-Tt-Lm1</strain>
    </source>
</reference>
<evidence type="ECO:0000256" key="11">
    <source>
        <dbReference type="ARBA" id="ARBA00023125"/>
    </source>
</evidence>
<dbReference type="Pfam" id="PF16727">
    <property type="entry name" value="REV1_C"/>
    <property type="match status" value="1"/>
</dbReference>
<dbReference type="GO" id="GO:0005634">
    <property type="term" value="C:nucleus"/>
    <property type="evidence" value="ECO:0007669"/>
    <property type="project" value="UniProtKB-SubCell"/>
</dbReference>
<evidence type="ECO:0000256" key="8">
    <source>
        <dbReference type="ARBA" id="ARBA00022723"/>
    </source>
</evidence>
<dbReference type="Gene3D" id="3.30.1490.100">
    <property type="entry name" value="DNA polymerase, Y-family, little finger domain"/>
    <property type="match status" value="1"/>
</dbReference>
<feature type="domain" description="UmuC" evidence="18">
    <location>
        <begin position="360"/>
        <end position="553"/>
    </location>
</feature>
<comment type="subcellular location">
    <subcellularLocation>
        <location evidence="2">Nucleus</location>
    </subcellularLocation>
</comment>
<dbReference type="GO" id="GO:0046872">
    <property type="term" value="F:metal ion binding"/>
    <property type="evidence" value="ECO:0007669"/>
    <property type="project" value="UniProtKB-KW"/>
</dbReference>
<dbReference type="SUPFAM" id="SSF52113">
    <property type="entry name" value="BRCT domain"/>
    <property type="match status" value="1"/>
</dbReference>
<dbReference type="CDD" id="cd19318">
    <property type="entry name" value="Rev1_UBM2"/>
    <property type="match status" value="1"/>
</dbReference>
<keyword evidence="5" id="KW-0237">DNA synthesis</keyword>
<keyword evidence="10" id="KW-0460">Magnesium</keyword>